<feature type="compositionally biased region" description="Polar residues" evidence="1">
    <location>
        <begin position="627"/>
        <end position="646"/>
    </location>
</feature>
<name>A0A507BAM6_9PEZI</name>
<evidence type="ECO:0000313" key="2">
    <source>
        <dbReference type="EMBL" id="TPX14131.1"/>
    </source>
</evidence>
<dbReference type="Proteomes" id="UP000319257">
    <property type="component" value="Unassembled WGS sequence"/>
</dbReference>
<proteinExistence type="predicted"/>
<feature type="region of interest" description="Disordered" evidence="1">
    <location>
        <begin position="1"/>
        <end position="140"/>
    </location>
</feature>
<sequence length="802" mass="87838">MEPTDKAVGPAPRSFTAPNGVPPSAVDRKQSVRRERSQAKKLHRRARTYSFEEGRRDSIYINARKSRPGKHDPVPALPPHLKTDPTTSASHYTETDGSTADALADLDRIPTLHATKRDGQHLMPRKSSKRRKNAHDREREAELKALSNFVPVRPATDAWTAGRPMKKDTRRVRTGLGLGIGGSARWDNPSSDVSLPIAESLHSTLSSDSEQFSYKVSALDALAPKPTLRYAINPRYAHPNGAAPPQRIPSQRRRLTEKGAIPESTLRAHKRIDDLADDLSASDLRELMERDQRRRERQHQKEQDRIERRLARRAEKERLAAENGSQAPQNLERGVLGREAVGLGIDTTSAVVTSSKRRLSDGDDQTGEAPRSEEKPGDQLPDPLETFHRTTSIPLDPEPSSREVQQPTPPPAVVNVRRSFLRTQKSASKSSFSEQEKLSLNEDPRRGSESSPARGAISWSSIFKWGNKNKRHSGPSSFSNTSRDSMATQPPVAPSAGANTHARAVSSGVPKRTGSRFREDLPDFLMSPPDSRVQSPETEPVPPAIMEQESPRMHDAASPALMTPQDTRVKGPSVQEDPSPSHQNAVDPSPEPQSLSLASIDSEASWLSGRVGSRRQSSQMARHRDSVPQSMRTYGSNEASDKTAGSQEHESPGEDAAGIADDEYMNRVARHSGNRLSVGEARPSSDEEDDPRWGAVGGQVPTVVHAHKANRIKSREGLLHTYGEEDESDSPGSPNVDSPVSPTSPTSDLKEEGPGVQRATSVNLGKGHARHISAGSAKLLEITPRSSVDVKRRSWETRQGGQ</sequence>
<feature type="region of interest" description="Disordered" evidence="1">
    <location>
        <begin position="233"/>
        <end position="267"/>
    </location>
</feature>
<feature type="compositionally biased region" description="Basic residues" evidence="1">
    <location>
        <begin position="123"/>
        <end position="134"/>
    </location>
</feature>
<evidence type="ECO:0000256" key="1">
    <source>
        <dbReference type="SAM" id="MobiDB-lite"/>
    </source>
</evidence>
<dbReference type="GeneID" id="41967972"/>
<evidence type="ECO:0000313" key="3">
    <source>
        <dbReference type="Proteomes" id="UP000319257"/>
    </source>
</evidence>
<feature type="region of interest" description="Disordered" evidence="1">
    <location>
        <begin position="352"/>
        <end position="778"/>
    </location>
</feature>
<dbReference type="EMBL" id="SKBQ01000002">
    <property type="protein sequence ID" value="TPX14131.1"/>
    <property type="molecule type" value="Genomic_DNA"/>
</dbReference>
<organism evidence="2 3">
    <name type="scientific">Thyridium curvatum</name>
    <dbReference type="NCBI Taxonomy" id="1093900"/>
    <lineage>
        <taxon>Eukaryota</taxon>
        <taxon>Fungi</taxon>
        <taxon>Dikarya</taxon>
        <taxon>Ascomycota</taxon>
        <taxon>Pezizomycotina</taxon>
        <taxon>Sordariomycetes</taxon>
        <taxon>Sordariomycetidae</taxon>
        <taxon>Thyridiales</taxon>
        <taxon>Thyridiaceae</taxon>
        <taxon>Thyridium</taxon>
    </lineage>
</organism>
<feature type="compositionally biased region" description="Low complexity" evidence="1">
    <location>
        <begin position="733"/>
        <end position="747"/>
    </location>
</feature>
<dbReference type="AlphaFoldDB" id="A0A507BAM6"/>
<feature type="compositionally biased region" description="Polar residues" evidence="1">
    <location>
        <begin position="576"/>
        <end position="599"/>
    </location>
</feature>
<keyword evidence="3" id="KW-1185">Reference proteome</keyword>
<feature type="compositionally biased region" description="Low complexity" evidence="1">
    <location>
        <begin position="608"/>
        <end position="619"/>
    </location>
</feature>
<feature type="region of interest" description="Disordered" evidence="1">
    <location>
        <begin position="289"/>
        <end position="311"/>
    </location>
</feature>
<dbReference type="RefSeq" id="XP_030995842.1">
    <property type="nucleotide sequence ID" value="XM_031139758.1"/>
</dbReference>
<gene>
    <name evidence="2" type="ORF">E0L32_000525</name>
</gene>
<feature type="compositionally biased region" description="Basic and acidic residues" evidence="1">
    <location>
        <begin position="434"/>
        <end position="448"/>
    </location>
</feature>
<feature type="compositionally biased region" description="Polar residues" evidence="1">
    <location>
        <begin position="421"/>
        <end position="433"/>
    </location>
</feature>
<comment type="caution">
    <text evidence="2">The sequence shown here is derived from an EMBL/GenBank/DDBJ whole genome shotgun (WGS) entry which is preliminary data.</text>
</comment>
<feature type="compositionally biased region" description="Polar residues" evidence="1">
    <location>
        <begin position="474"/>
        <end position="488"/>
    </location>
</feature>
<dbReference type="InParanoid" id="A0A507BAM6"/>
<dbReference type="STRING" id="1093900.A0A507BAM6"/>
<reference evidence="2 3" key="1">
    <citation type="submission" date="2019-06" db="EMBL/GenBank/DDBJ databases">
        <title>Draft genome sequence of the filamentous fungus Phialemoniopsis curvata isolated from diesel fuel.</title>
        <authorList>
            <person name="Varaljay V.A."/>
            <person name="Lyon W.J."/>
            <person name="Crouch A.L."/>
            <person name="Drake C.E."/>
            <person name="Hollomon J.M."/>
            <person name="Nadeau L.J."/>
            <person name="Nunn H.S."/>
            <person name="Stevenson B.S."/>
            <person name="Bojanowski C.L."/>
            <person name="Crookes-Goodson W.J."/>
        </authorList>
    </citation>
    <scope>NUCLEOTIDE SEQUENCE [LARGE SCALE GENOMIC DNA]</scope>
    <source>
        <strain evidence="2 3">D216</strain>
    </source>
</reference>
<dbReference type="OrthoDB" id="4152802at2759"/>
<feature type="compositionally biased region" description="Polar residues" evidence="1">
    <location>
        <begin position="84"/>
        <end position="98"/>
    </location>
</feature>
<accession>A0A507BAM6</accession>
<feature type="compositionally biased region" description="Basic and acidic residues" evidence="1">
    <location>
        <begin position="105"/>
        <end position="120"/>
    </location>
</feature>
<feature type="compositionally biased region" description="Basic and acidic residues" evidence="1">
    <location>
        <begin position="26"/>
        <end position="38"/>
    </location>
</feature>
<protein>
    <submittedName>
        <fullName evidence="2">Uncharacterized protein</fullName>
    </submittedName>
</protein>